<name>G8BQS5_TETPH</name>
<dbReference type="EMBL" id="HE612858">
    <property type="protein sequence ID" value="CCE62587.1"/>
    <property type="molecule type" value="Genomic_DNA"/>
</dbReference>
<organism evidence="2 3">
    <name type="scientific">Tetrapisispora phaffii (strain ATCC 24235 / CBS 4417 / NBRC 1672 / NRRL Y-8282 / UCD 70-5)</name>
    <name type="common">Yeast</name>
    <name type="synonym">Fabospora phaffii</name>
    <dbReference type="NCBI Taxonomy" id="1071381"/>
    <lineage>
        <taxon>Eukaryota</taxon>
        <taxon>Fungi</taxon>
        <taxon>Dikarya</taxon>
        <taxon>Ascomycota</taxon>
        <taxon>Saccharomycotina</taxon>
        <taxon>Saccharomycetes</taxon>
        <taxon>Saccharomycetales</taxon>
        <taxon>Saccharomycetaceae</taxon>
        <taxon>Tetrapisispora</taxon>
    </lineage>
</organism>
<feature type="region of interest" description="Disordered" evidence="1">
    <location>
        <begin position="312"/>
        <end position="350"/>
    </location>
</feature>
<sequence>MTKLPQVKHQFQVPVLEYPVNNNHITGLKDIKLASLHYAASIACSVNAKYGFVPHERGEIPTKGMLRNLTNFAMLTNVAAYYAANAYLFIETLPSITPANSSYLQRNQFYGLSKSELEEAKSMTYQAVYQQGIANFEAKASKTGQKFKIKKLSPEDQLKLNFTMYLELLNGIKYGYIPHCYTFAYCVNSSQFHFNREFKTLVGTTINDYIKKCIIYIKSDAEENLNYSRIIKVIKKRYSLHDVQSVLFSEEAHLNFENMKSYVFALGSETYHIMKPFLVNSNLHDIKMNLRYSLMNKLTYLNEGLTNVLENSSSSTLSSSTSTNNSNDKNDEQRFRATGNRVTKKRRKNMNNHLNGREIICCHCNNKILYCNDLNTAIKIDQQISSNENNFIKNNYITNNFIKDDENVDNGIKKNLIEKEYLGNNNNNNNNNNIKAHWRKSFIKKISSYRPPTMNIEQNVEINNNPFNEYFDSSFSFNGYDELFENMPIEQEKFNFEKILESVDFDISNTKNIIDSSNIYCASGETSMEETHDSIGIINTLTEIEGSSEEIEKSVNNSEDNKELYLITPRTMNSNENSDREVSPKDKFQEQNLKPINTDDNPIEFSNDNFMGWNVKYSNLEIE</sequence>
<feature type="compositionally biased region" description="Low complexity" evidence="1">
    <location>
        <begin position="312"/>
        <end position="327"/>
    </location>
</feature>
<accession>G8BQS5</accession>
<protein>
    <submittedName>
        <fullName evidence="2">Uncharacterized protein</fullName>
    </submittedName>
</protein>
<keyword evidence="3" id="KW-1185">Reference proteome</keyword>
<dbReference type="HOGENOM" id="CLU_438859_0_0_1"/>
<evidence type="ECO:0000313" key="3">
    <source>
        <dbReference type="Proteomes" id="UP000005666"/>
    </source>
</evidence>
<dbReference type="GeneID" id="11533814"/>
<evidence type="ECO:0000313" key="2">
    <source>
        <dbReference type="EMBL" id="CCE62587.1"/>
    </source>
</evidence>
<feature type="compositionally biased region" description="Polar residues" evidence="1">
    <location>
        <begin position="590"/>
        <end position="603"/>
    </location>
</feature>
<feature type="compositionally biased region" description="Basic and acidic residues" evidence="1">
    <location>
        <begin position="577"/>
        <end position="589"/>
    </location>
</feature>
<proteinExistence type="predicted"/>
<feature type="region of interest" description="Disordered" evidence="1">
    <location>
        <begin position="572"/>
        <end position="603"/>
    </location>
</feature>
<gene>
    <name evidence="2" type="primary">TPHA0C04370</name>
    <name evidence="2" type="ordered locus">TPHA_0C04370</name>
</gene>
<reference evidence="2 3" key="1">
    <citation type="journal article" date="2011" name="Proc. Natl. Acad. Sci. U.S.A.">
        <title>Evolutionary erosion of yeast sex chromosomes by mating-type switching accidents.</title>
        <authorList>
            <person name="Gordon J.L."/>
            <person name="Armisen D."/>
            <person name="Proux-Wera E."/>
            <person name="Oheigeartaigh S.S."/>
            <person name="Byrne K.P."/>
            <person name="Wolfe K.H."/>
        </authorList>
    </citation>
    <scope>NUCLEOTIDE SEQUENCE [LARGE SCALE GENOMIC DNA]</scope>
    <source>
        <strain evidence="3">ATCC 24235 / CBS 4417 / NBRC 1672 / NRRL Y-8282 / UCD 70-5</strain>
    </source>
</reference>
<dbReference type="AlphaFoldDB" id="G8BQS5"/>
<evidence type="ECO:0000256" key="1">
    <source>
        <dbReference type="SAM" id="MobiDB-lite"/>
    </source>
</evidence>
<dbReference type="KEGG" id="tpf:TPHA_0C04370"/>
<dbReference type="Proteomes" id="UP000005666">
    <property type="component" value="Chromosome 3"/>
</dbReference>
<dbReference type="RefSeq" id="XP_003685021.1">
    <property type="nucleotide sequence ID" value="XM_003684973.1"/>
</dbReference>